<sequence>MTSVPESVRLAGLADAGIAADPAAAPPPALDGPPEAALALARLHLRGRARSWPDWRSAGLPAAVRIAWLSAELAAGRANVRDEPAGEPLYQAVHALRAADAADPESLVRDLASRPDAVLRAEAARLVRDALHAALLPPRTVREILAGLAADVPEALRELAEPWAALDPLPHERVRRYLGTGPVDVAIDVAARHGHRDLLRDTAADPSRPPRPRRRALELLGDLAGRDDIDALLATAAQDPPLLAGPAVTCLQGLHRRGHFPAGRHVPAIIALALADRRVPADDVAAVLFSCRRDALRELTAADGGSWRRRLDLLVALDAQGAPGLGVADAVARPARDAADPRPFLRALRELRDPAAEETVLALLPVAPREALDALEAVGGPRTADVLWAGLGLDGGDVAPHLSPFRHRALELLWHLNRDPGRRRALLDRLDPRDLPRRVADDLGGPDPRELAVLRAAPDPGDPTGALRRLARNGDATTLPAIADLLLRVVSGLAASWTPGDPGPEPAVPDDVATAVRGLGERLFRRGALRPRCLLDADEPGTAGNALLASTVLDFLDRPGLTTAEQAILLGVLRGAPYRRTRARVHPLLRHRDGRVRGHAIALFSTDAAGARVLSASLVRLVSADDPPTVRQALRALAEAHATWAAAAIADCLDHPDMSVKKTAAEALVAAGGPKAVPKALFWLGRHDNPGLREHLTKALRAVLGDAAAAVVLAAADQATDDRTRALLHAALPALAPDLGQRHPRWDTEAHGRLPENTDVADVRGLVEHGWDAAIARRVLDARAHGKATITGLRPLLPHWLDLAASDPRALRLVVDICDPPWTATELEIFARSAALLVEALVVDAAPPGGDGALPDARRLRELVTAVVPRLGAGERYRIAQRVRALPPSTASIVVLGLCGAVVTRDDLERSLAAARHGTDPAAEEEAVLRAAFTQEALEGTESAREAIRHAIREPEALRRLRDRADEPAPNLDALIGVFPDAPGEVRQALLDWMEALRPLGTPPRAPAETREEPGPRAPRPDGLDQPPSAAQWRRLMSMLDGGPADQRARAARALLDWPGPEGGRAVLRAFLDGRDGVPASWELAHVLADEPEIPDGDRFVRLAAHLYGADLDRFVPALISRWEQGDARAREVLRQASADAIAGMIAERLADGAWGLLELIAGRKTTRTPVLDRAVRRLRAEGRDDLADRLVLTDGPLRPPGAAEEDATTLAAMRRHEPAAAREPSRELLFRQATGGGAREVRRALARLAERREDGLEELLAELIGHRETKVRLHAHRVSRRVLGRAAYLDQTVRLLDDPEPEVVRSAIRTLSHAVWEPAIPGLVGLLLHPNPHVRRAAGDGLVRFGAVAVPALRHAAGRARPDLKSRYTAPLAQINASEDDVHGASEGRH</sequence>
<dbReference type="InterPro" id="IPR016024">
    <property type="entry name" value="ARM-type_fold"/>
</dbReference>
<dbReference type="Gene3D" id="1.25.10.10">
    <property type="entry name" value="Leucine-rich Repeat Variant"/>
    <property type="match status" value="2"/>
</dbReference>
<feature type="region of interest" description="Disordered" evidence="1">
    <location>
        <begin position="1000"/>
        <end position="1029"/>
    </location>
</feature>
<organism evidence="2 3">
    <name type="scientific">Actinomadura napierensis</name>
    <dbReference type="NCBI Taxonomy" id="267854"/>
    <lineage>
        <taxon>Bacteria</taxon>
        <taxon>Bacillati</taxon>
        <taxon>Actinomycetota</taxon>
        <taxon>Actinomycetes</taxon>
        <taxon>Streptosporangiales</taxon>
        <taxon>Thermomonosporaceae</taxon>
        <taxon>Actinomadura</taxon>
    </lineage>
</organism>
<evidence type="ECO:0008006" key="4">
    <source>
        <dbReference type="Google" id="ProtNLM"/>
    </source>
</evidence>
<dbReference type="Proteomes" id="UP001501020">
    <property type="component" value="Unassembled WGS sequence"/>
</dbReference>
<dbReference type="SUPFAM" id="SSF48371">
    <property type="entry name" value="ARM repeat"/>
    <property type="match status" value="1"/>
</dbReference>
<dbReference type="EMBL" id="BAAAMR010000079">
    <property type="protein sequence ID" value="GAA2158301.1"/>
    <property type="molecule type" value="Genomic_DNA"/>
</dbReference>
<proteinExistence type="predicted"/>
<evidence type="ECO:0000313" key="2">
    <source>
        <dbReference type="EMBL" id="GAA2158301.1"/>
    </source>
</evidence>
<gene>
    <name evidence="2" type="ORF">GCM10009727_68900</name>
</gene>
<accession>A0ABN3ACL1</accession>
<reference evidence="2 3" key="1">
    <citation type="journal article" date="2019" name="Int. J. Syst. Evol. Microbiol.">
        <title>The Global Catalogue of Microorganisms (GCM) 10K type strain sequencing project: providing services to taxonomists for standard genome sequencing and annotation.</title>
        <authorList>
            <consortium name="The Broad Institute Genomics Platform"/>
            <consortium name="The Broad Institute Genome Sequencing Center for Infectious Disease"/>
            <person name="Wu L."/>
            <person name="Ma J."/>
        </authorList>
    </citation>
    <scope>NUCLEOTIDE SEQUENCE [LARGE SCALE GENOMIC DNA]</scope>
    <source>
        <strain evidence="2 3">JCM 13850</strain>
    </source>
</reference>
<evidence type="ECO:0000256" key="1">
    <source>
        <dbReference type="SAM" id="MobiDB-lite"/>
    </source>
</evidence>
<keyword evidence="3" id="KW-1185">Reference proteome</keyword>
<comment type="caution">
    <text evidence="2">The sequence shown here is derived from an EMBL/GenBank/DDBJ whole genome shotgun (WGS) entry which is preliminary data.</text>
</comment>
<dbReference type="RefSeq" id="WP_344277102.1">
    <property type="nucleotide sequence ID" value="NZ_BAAAMR010000079.1"/>
</dbReference>
<feature type="compositionally biased region" description="Basic and acidic residues" evidence="1">
    <location>
        <begin position="1008"/>
        <end position="1023"/>
    </location>
</feature>
<name>A0ABN3ACL1_9ACTN</name>
<dbReference type="InterPro" id="IPR004155">
    <property type="entry name" value="PBS_lyase_HEAT"/>
</dbReference>
<dbReference type="SMART" id="SM00567">
    <property type="entry name" value="EZ_HEAT"/>
    <property type="match status" value="7"/>
</dbReference>
<dbReference type="Pfam" id="PF13646">
    <property type="entry name" value="HEAT_2"/>
    <property type="match status" value="1"/>
</dbReference>
<evidence type="ECO:0000313" key="3">
    <source>
        <dbReference type="Proteomes" id="UP001501020"/>
    </source>
</evidence>
<protein>
    <recommendedName>
        <fullName evidence="4">HEAT repeat domain-containing protein</fullName>
    </recommendedName>
</protein>
<dbReference type="InterPro" id="IPR011989">
    <property type="entry name" value="ARM-like"/>
</dbReference>